<feature type="transmembrane region" description="Helical" evidence="6">
    <location>
        <begin position="62"/>
        <end position="84"/>
    </location>
</feature>
<evidence type="ECO:0000313" key="7">
    <source>
        <dbReference type="EMBL" id="CUO75623.1"/>
    </source>
</evidence>
<keyword evidence="3 6" id="KW-0812">Transmembrane</keyword>
<keyword evidence="4 6" id="KW-1133">Transmembrane helix</keyword>
<keyword evidence="2" id="KW-1003">Cell membrane</keyword>
<dbReference type="PANTHER" id="PTHR47089">
    <property type="entry name" value="ABC TRANSPORTER, PERMEASE PROTEIN"/>
    <property type="match status" value="1"/>
</dbReference>
<protein>
    <submittedName>
        <fullName evidence="7">ABC transporter permease</fullName>
    </submittedName>
</protein>
<accession>A0A174HL00</accession>
<dbReference type="AlphaFoldDB" id="A0A174HL00"/>
<proteinExistence type="predicted"/>
<keyword evidence="5 6" id="KW-0472">Membrane</keyword>
<gene>
    <name evidence="7" type="ORF">ERS852407_03847</name>
</gene>
<feature type="transmembrane region" description="Helical" evidence="6">
    <location>
        <begin position="20"/>
        <end position="42"/>
    </location>
</feature>
<evidence type="ECO:0000256" key="4">
    <source>
        <dbReference type="ARBA" id="ARBA00022989"/>
    </source>
</evidence>
<feature type="transmembrane region" description="Helical" evidence="6">
    <location>
        <begin position="120"/>
        <end position="140"/>
    </location>
</feature>
<evidence type="ECO:0000313" key="8">
    <source>
        <dbReference type="Proteomes" id="UP000095651"/>
    </source>
</evidence>
<feature type="transmembrane region" description="Helical" evidence="6">
    <location>
        <begin position="149"/>
        <end position="167"/>
    </location>
</feature>
<feature type="transmembrane region" description="Helical" evidence="6">
    <location>
        <begin position="239"/>
        <end position="262"/>
    </location>
</feature>
<feature type="transmembrane region" description="Helical" evidence="6">
    <location>
        <begin position="96"/>
        <end position="114"/>
    </location>
</feature>
<dbReference type="InterPro" id="IPR001851">
    <property type="entry name" value="ABC_transp_permease"/>
</dbReference>
<evidence type="ECO:0000256" key="6">
    <source>
        <dbReference type="SAM" id="Phobius"/>
    </source>
</evidence>
<organism evidence="7 8">
    <name type="scientific">Hungatella hathewayi</name>
    <dbReference type="NCBI Taxonomy" id="154046"/>
    <lineage>
        <taxon>Bacteria</taxon>
        <taxon>Bacillati</taxon>
        <taxon>Bacillota</taxon>
        <taxon>Clostridia</taxon>
        <taxon>Lachnospirales</taxon>
        <taxon>Lachnospiraceae</taxon>
        <taxon>Hungatella</taxon>
    </lineage>
</organism>
<dbReference type="RefSeq" id="WP_055657647.1">
    <property type="nucleotide sequence ID" value="NZ_CABIXC010000011.1"/>
</dbReference>
<dbReference type="GO" id="GO:0005886">
    <property type="term" value="C:plasma membrane"/>
    <property type="evidence" value="ECO:0007669"/>
    <property type="project" value="UniProtKB-SubCell"/>
</dbReference>
<dbReference type="Pfam" id="PF02653">
    <property type="entry name" value="BPD_transp_2"/>
    <property type="match status" value="1"/>
</dbReference>
<reference evidence="7 8" key="1">
    <citation type="submission" date="2015-09" db="EMBL/GenBank/DDBJ databases">
        <authorList>
            <consortium name="Pathogen Informatics"/>
        </authorList>
    </citation>
    <scope>NUCLEOTIDE SEQUENCE [LARGE SCALE GENOMIC DNA]</scope>
    <source>
        <strain evidence="7 8">2789STDY5608850</strain>
    </source>
</reference>
<sequence>MGRFNKNSISAKNVQTIFNFLKLSLAFLVAILIVVVVIFLCADEPFSTMHYFFLSPFDSVRHMGNIIENATPVLFTGVATCLLFSAGDVTLAGEGAVYFGGFVASAVAVSLPIQNDVLKIIALLTGALVGILIAVLPAFVQNKFKVDSFVFSLLFNYVLLYIGSYFLNYKLHDYSYKSGTATAPFPESAVLHSLIPKTSVNVGFFIGLLLAVGAWVFSNKTKWGYEAKLLRSNPHFAKYVGVNVVKISLIAAALGGFVAALGGGVEILGKAPRFSWTALPGYGWDGFMVATLAYYNPILVPFAALFLGYLRTGANIMNLYSNIPLELISAIQAVMILLIASKAMLNKSQQRMIEKQTRLRAQQEEKSGEGA</sequence>
<feature type="transmembrane region" description="Helical" evidence="6">
    <location>
        <begin position="200"/>
        <end position="218"/>
    </location>
</feature>
<evidence type="ECO:0000256" key="5">
    <source>
        <dbReference type="ARBA" id="ARBA00023136"/>
    </source>
</evidence>
<evidence type="ECO:0000256" key="2">
    <source>
        <dbReference type="ARBA" id="ARBA00022475"/>
    </source>
</evidence>
<comment type="subcellular location">
    <subcellularLocation>
        <location evidence="1">Cell membrane</location>
        <topology evidence="1">Multi-pass membrane protein</topology>
    </subcellularLocation>
</comment>
<dbReference type="CDD" id="cd06580">
    <property type="entry name" value="TM_PBP1_transp_TpRbsC_like"/>
    <property type="match status" value="1"/>
</dbReference>
<feature type="transmembrane region" description="Helical" evidence="6">
    <location>
        <begin position="327"/>
        <end position="345"/>
    </location>
</feature>
<dbReference type="EMBL" id="CYZE01000011">
    <property type="protein sequence ID" value="CUO75623.1"/>
    <property type="molecule type" value="Genomic_DNA"/>
</dbReference>
<dbReference type="PANTHER" id="PTHR47089:SF1">
    <property type="entry name" value="GUANOSINE ABC TRANSPORTER PERMEASE PROTEIN NUPP"/>
    <property type="match status" value="1"/>
</dbReference>
<dbReference type="GO" id="GO:0022857">
    <property type="term" value="F:transmembrane transporter activity"/>
    <property type="evidence" value="ECO:0007669"/>
    <property type="project" value="InterPro"/>
</dbReference>
<evidence type="ECO:0000256" key="1">
    <source>
        <dbReference type="ARBA" id="ARBA00004651"/>
    </source>
</evidence>
<evidence type="ECO:0000256" key="3">
    <source>
        <dbReference type="ARBA" id="ARBA00022692"/>
    </source>
</evidence>
<dbReference type="Proteomes" id="UP000095651">
    <property type="component" value="Unassembled WGS sequence"/>
</dbReference>
<name>A0A174HL00_9FIRM</name>